<evidence type="ECO:0000313" key="3">
    <source>
        <dbReference type="Proteomes" id="UP001597440"/>
    </source>
</evidence>
<dbReference type="Gene3D" id="3.90.550.10">
    <property type="entry name" value="Spore Coat Polysaccharide Biosynthesis Protein SpsA, Chain A"/>
    <property type="match status" value="1"/>
</dbReference>
<evidence type="ECO:0000259" key="1">
    <source>
        <dbReference type="Pfam" id="PF00535"/>
    </source>
</evidence>
<dbReference type="Proteomes" id="UP001597440">
    <property type="component" value="Unassembled WGS sequence"/>
</dbReference>
<dbReference type="SUPFAM" id="SSF53448">
    <property type="entry name" value="Nucleotide-diphospho-sugar transferases"/>
    <property type="match status" value="1"/>
</dbReference>
<dbReference type="InterPro" id="IPR001173">
    <property type="entry name" value="Glyco_trans_2-like"/>
</dbReference>
<dbReference type="EMBL" id="JBHULD010000004">
    <property type="protein sequence ID" value="MFD2553280.1"/>
    <property type="molecule type" value="Genomic_DNA"/>
</dbReference>
<proteinExistence type="predicted"/>
<evidence type="ECO:0000313" key="2">
    <source>
        <dbReference type="EMBL" id="MFD2553280.1"/>
    </source>
</evidence>
<dbReference type="PANTHER" id="PTHR22916:SF3">
    <property type="entry name" value="UDP-GLCNAC:BETAGAL BETA-1,3-N-ACETYLGLUCOSAMINYLTRANSFERASE-LIKE PROTEIN 1"/>
    <property type="match status" value="1"/>
</dbReference>
<dbReference type="CDD" id="cd00761">
    <property type="entry name" value="Glyco_tranf_GTA_type"/>
    <property type="match status" value="1"/>
</dbReference>
<keyword evidence="3" id="KW-1185">Reference proteome</keyword>
<dbReference type="RefSeq" id="WP_210355334.1">
    <property type="nucleotide sequence ID" value="NZ_JAEQMU010000004.1"/>
</dbReference>
<comment type="caution">
    <text evidence="2">The sequence shown here is derived from an EMBL/GenBank/DDBJ whole genome shotgun (WGS) entry which is preliminary data.</text>
</comment>
<reference evidence="3" key="1">
    <citation type="journal article" date="2019" name="Int. J. Syst. Evol. Microbiol.">
        <title>The Global Catalogue of Microorganisms (GCM) 10K type strain sequencing project: providing services to taxonomists for standard genome sequencing and annotation.</title>
        <authorList>
            <consortium name="The Broad Institute Genomics Platform"/>
            <consortium name="The Broad Institute Genome Sequencing Center for Infectious Disease"/>
            <person name="Wu L."/>
            <person name="Ma J."/>
        </authorList>
    </citation>
    <scope>NUCLEOTIDE SEQUENCE [LARGE SCALE GENOMIC DNA]</scope>
    <source>
        <strain evidence="3">KCTC 52298</strain>
    </source>
</reference>
<dbReference type="Pfam" id="PF00535">
    <property type="entry name" value="Glycos_transf_2"/>
    <property type="match status" value="1"/>
</dbReference>
<feature type="domain" description="Glycosyltransferase 2-like" evidence="1">
    <location>
        <begin position="8"/>
        <end position="164"/>
    </location>
</feature>
<name>A0ABW5KZV3_9SPHI</name>
<accession>A0ABW5KZV3</accession>
<dbReference type="InterPro" id="IPR029044">
    <property type="entry name" value="Nucleotide-diphossugar_trans"/>
</dbReference>
<protein>
    <submittedName>
        <fullName evidence="2">Glycosyltransferase family 2 protein</fullName>
    </submittedName>
</protein>
<gene>
    <name evidence="2" type="ORF">ACFSQW_02670</name>
</gene>
<dbReference type="PANTHER" id="PTHR22916">
    <property type="entry name" value="GLYCOSYLTRANSFERASE"/>
    <property type="match status" value="1"/>
</dbReference>
<organism evidence="2 3">
    <name type="scientific">Sphingobacterium tabacisoli</name>
    <dbReference type="NCBI Taxonomy" id="2044855"/>
    <lineage>
        <taxon>Bacteria</taxon>
        <taxon>Pseudomonadati</taxon>
        <taxon>Bacteroidota</taxon>
        <taxon>Sphingobacteriia</taxon>
        <taxon>Sphingobacteriales</taxon>
        <taxon>Sphingobacteriaceae</taxon>
        <taxon>Sphingobacterium</taxon>
    </lineage>
</organism>
<sequence>MNTPKIAIIIPCYLQSEYLDTCLDSIYKQKYDNWECIIINDGSPDKTGEIAQNWTLKDSRFKYYEKENGGLSSARNYGLQKTQAEYIQFLDCDDFIHPDKFEHFANELNTGSHDILLSNFQMYANNKYSPAFCELKEHHFSYNAILLQWDIDFSIPIHCAIFKKRFISAGGFNTELKAKEDWLFWIQFFENRPKVVWKDDVFNYYRLHQSSMTRDRLLMMENTKKINQFLVKYIKEDQLEDFMSATHERYMVLLKSMNDEILSLKKSFESPNFKKVSRVFKQYIKRRWRKITNSHSTA</sequence>